<keyword evidence="2" id="KW-1185">Reference proteome</keyword>
<dbReference type="EMBL" id="CM042020">
    <property type="protein sequence ID" value="KAI3821231.1"/>
    <property type="molecule type" value="Genomic_DNA"/>
</dbReference>
<proteinExistence type="predicted"/>
<protein>
    <submittedName>
        <fullName evidence="1">Uncharacterized protein</fullName>
    </submittedName>
</protein>
<comment type="caution">
    <text evidence="1">The sequence shown here is derived from an EMBL/GenBank/DDBJ whole genome shotgun (WGS) entry which is preliminary data.</text>
</comment>
<reference evidence="2" key="1">
    <citation type="journal article" date="2022" name="Mol. Ecol. Resour.">
        <title>The genomes of chicory, endive, great burdock and yacon provide insights into Asteraceae palaeo-polyploidization history and plant inulin production.</title>
        <authorList>
            <person name="Fan W."/>
            <person name="Wang S."/>
            <person name="Wang H."/>
            <person name="Wang A."/>
            <person name="Jiang F."/>
            <person name="Liu H."/>
            <person name="Zhao H."/>
            <person name="Xu D."/>
            <person name="Zhang Y."/>
        </authorList>
    </citation>
    <scope>NUCLEOTIDE SEQUENCE [LARGE SCALE GENOMIC DNA]</scope>
    <source>
        <strain evidence="2">cv. Yunnan</strain>
    </source>
</reference>
<accession>A0ACB9JNC6</accession>
<reference evidence="1 2" key="2">
    <citation type="journal article" date="2022" name="Mol. Ecol. Resour.">
        <title>The genomes of chicory, endive, great burdock and yacon provide insights into Asteraceae paleo-polyploidization history and plant inulin production.</title>
        <authorList>
            <person name="Fan W."/>
            <person name="Wang S."/>
            <person name="Wang H."/>
            <person name="Wang A."/>
            <person name="Jiang F."/>
            <person name="Liu H."/>
            <person name="Zhao H."/>
            <person name="Xu D."/>
            <person name="Zhang Y."/>
        </authorList>
    </citation>
    <scope>NUCLEOTIDE SEQUENCE [LARGE SCALE GENOMIC DNA]</scope>
    <source>
        <strain evidence="2">cv. Yunnan</strain>
        <tissue evidence="1">Leaves</tissue>
    </source>
</reference>
<gene>
    <name evidence="1" type="ORF">L1987_08792</name>
</gene>
<organism evidence="1 2">
    <name type="scientific">Smallanthus sonchifolius</name>
    <dbReference type="NCBI Taxonomy" id="185202"/>
    <lineage>
        <taxon>Eukaryota</taxon>
        <taxon>Viridiplantae</taxon>
        <taxon>Streptophyta</taxon>
        <taxon>Embryophyta</taxon>
        <taxon>Tracheophyta</taxon>
        <taxon>Spermatophyta</taxon>
        <taxon>Magnoliopsida</taxon>
        <taxon>eudicotyledons</taxon>
        <taxon>Gunneridae</taxon>
        <taxon>Pentapetalae</taxon>
        <taxon>asterids</taxon>
        <taxon>campanulids</taxon>
        <taxon>Asterales</taxon>
        <taxon>Asteraceae</taxon>
        <taxon>Asteroideae</taxon>
        <taxon>Heliantheae alliance</taxon>
        <taxon>Millerieae</taxon>
        <taxon>Smallanthus</taxon>
    </lineage>
</organism>
<evidence type="ECO:0000313" key="1">
    <source>
        <dbReference type="EMBL" id="KAI3821231.1"/>
    </source>
</evidence>
<sequence>MPVPEVQSRVHGERIQVHGETGKGINCGTVPTVEQSSPTNKVYYFGSKNVGSHSAHERNLSPKIQEVAHRIITFGTGPISRKRQRLDSRMEDPFDLDRFIGGAPGLATQKNISGNTIPVGESSRFHPLPDLNSQIIRPPQDEQGNSDQVGGGGRNWIGGGRSAEVDATINMGKELGANLINLEELETQLENIDKIPFEKMWGGRDYGAFGVKSVGRSGGLCCCWNKDLFKVNFSKSGSNFILLNGVWKGINSEINLVNVYGPQDNGSKKDLWAELLSLKQNSGGLWIMMGDFNAIRWSGERTTLNQRDPSMKEFNEFISDANLLEYSMGGAKYTWMRKDGSVSSKLDRFLVCDSFVCLWPLASVTALDSKWSDHKPIILSCFNLDYGPTPFRLFNSWLGHGELPMLVYNSWASKSVKGRPDYVLSKKLTILKNEIRAWCIKKKMELEQDEAEIEKQIITLEKKVENMGLSEPEKDKMILMKKKRVEMENKKKLDLKQRARIKWLVDGDENSAFFHGVINGKKRRNRINGLMINNKWVIDPKLVKKEVLMQFKKKFSDDYPIRPSLINDNLGTLSDSHRVLLEADFSEEEIKHAIWQCAGGKAPGPDGFSFEFIRKFWNVFKTKFLGFFKCFEKRKSIAKGCNSSFFTLAPKGADPESLGDFRPISLIGTMAKSLGKLLALRLQQVVSSVVGNEQTAFIKGRNIFDGHILVNSIHGWAKKSSTKLMLFKVDFAKAFDSLNWNFLDSIMLQMGFGARWRSWIKGYLKSGRASVLVNGSPTDEFPMERGVRQGDPISPFLFILAMEGLSAMMRSASQKGLFKGVRLPNSGPTVTHSMYADDVFFIGEWDKENVSNLKRILRCFYIISGLKINYNKSKLIGVGASDQECNEFASIMGCMKDTLPIQHLGMPIGANMRLAKNWDPVVLKVKERLNSWKAKTLSFGGRLTLVKAVLGSLPLYFLSMFKAPVKILKELEVTRRRFLWGGNNAKKKIHWVKWDNIIKPRRLGGLGVGGLHTMNHALLTKWKWKVLNDPGSLWARCIKAIHKSPLEYPSDLHKKSISDNWSAIVTVGKDLGSIEESINNLFRKHIGNGAISSFWNLAWFGTIPFRRLFPALFVLDRNKKCRIADRVHCTSSGSVTFNWDWKKGADAHIRAEEIGDIENMIKNYGFIEGPDKWVWEGNPSGNFTTESCRRWLEDNTMKESKVEVLWLGWVPLTVRCFMWRLLQHRLPMASALKNRGVSIVTDRCPLCLLEVETEDHTFIRCPVAKNIWCRISKWMRIDVTRQVAIQDLAVLIRDAQGTNKIKKIRTLITYCTYWLIWKARNKWIFSQVRSSVENMVDEVKVLSFSWLETRGKKLHCSWEEWLVNPITGIG</sequence>
<name>A0ACB9JNC6_9ASTR</name>
<dbReference type="Proteomes" id="UP001056120">
    <property type="component" value="Linkage Group LG03"/>
</dbReference>
<evidence type="ECO:0000313" key="2">
    <source>
        <dbReference type="Proteomes" id="UP001056120"/>
    </source>
</evidence>